<organism evidence="1 2">
    <name type="scientific">Lusitaniella coriacea LEGE 07157</name>
    <dbReference type="NCBI Taxonomy" id="945747"/>
    <lineage>
        <taxon>Bacteria</taxon>
        <taxon>Bacillati</taxon>
        <taxon>Cyanobacteriota</taxon>
        <taxon>Cyanophyceae</taxon>
        <taxon>Spirulinales</taxon>
        <taxon>Lusitaniellaceae</taxon>
        <taxon>Lusitaniella</taxon>
    </lineage>
</organism>
<proteinExistence type="predicted"/>
<name>A0A8J7DY33_9CYAN</name>
<dbReference type="EMBL" id="JADEWZ010000022">
    <property type="protein sequence ID" value="MBE9117200.1"/>
    <property type="molecule type" value="Genomic_DNA"/>
</dbReference>
<dbReference type="Proteomes" id="UP000654482">
    <property type="component" value="Unassembled WGS sequence"/>
</dbReference>
<dbReference type="RefSeq" id="WP_194030293.1">
    <property type="nucleotide sequence ID" value="NZ_JADEWZ010000022.1"/>
</dbReference>
<dbReference type="Pfam" id="PF10134">
    <property type="entry name" value="RPA"/>
    <property type="match status" value="1"/>
</dbReference>
<protein>
    <submittedName>
        <fullName evidence="1">Replication initiator protein A</fullName>
    </submittedName>
</protein>
<evidence type="ECO:0000313" key="1">
    <source>
        <dbReference type="EMBL" id="MBE9117200.1"/>
    </source>
</evidence>
<accession>A0A8J7DY33</accession>
<reference evidence="1" key="1">
    <citation type="submission" date="2020-10" db="EMBL/GenBank/DDBJ databases">
        <authorList>
            <person name="Castelo-Branco R."/>
            <person name="Eusebio N."/>
            <person name="Adriana R."/>
            <person name="Vieira A."/>
            <person name="Brugerolle De Fraissinette N."/>
            <person name="Rezende De Castro R."/>
            <person name="Schneider M.P."/>
            <person name="Vasconcelos V."/>
            <person name="Leao P.N."/>
        </authorList>
    </citation>
    <scope>NUCLEOTIDE SEQUENCE</scope>
    <source>
        <strain evidence="1">LEGE 07157</strain>
    </source>
</reference>
<sequence>MGKKKPSSSDAQLKLFSAIFTDIVTRDTQETMEVPFLSLSKKPRFTPINYTSNGVKVIVSGGEPYGIANIWDWDLIMWLLSQIRQALDFGEPISRKVRFSRRAFLKEARREVGGAQYGRLEKSIARLKNTTVTTTIRAPEGKTVMFNWIEYVEIDRDTDGYLQNVVVILPEWLFEAVCERKLILSIHKDYFLLTGGLERWLYRFVRKQAGNNKSGWTWKLRTLHERSGSLQRYSDFVGYIRKIASKQQLLDYKLNFFSKNKEYFLHAQRVFVKENVVTEVEVPPSRLVNFLSLKTTTYEKAKQIAPGYDIYALEDDWRKATAKNSLKLQNPDVAFLAWCKKVAERNPLYSSNR</sequence>
<dbReference type="InterPro" id="IPR018777">
    <property type="entry name" value="Replication_initiator_prot_A"/>
</dbReference>
<gene>
    <name evidence="1" type="ORF">IQ249_14970</name>
</gene>
<keyword evidence="2" id="KW-1185">Reference proteome</keyword>
<dbReference type="AlphaFoldDB" id="A0A8J7DY33"/>
<comment type="caution">
    <text evidence="1">The sequence shown here is derived from an EMBL/GenBank/DDBJ whole genome shotgun (WGS) entry which is preliminary data.</text>
</comment>
<evidence type="ECO:0000313" key="2">
    <source>
        <dbReference type="Proteomes" id="UP000654482"/>
    </source>
</evidence>